<reference evidence="1" key="1">
    <citation type="submission" date="2009-12" db="EMBL/GenBank/DDBJ databases">
        <title>The Genome Sequence of Anolis carolinensis (Green Anole Lizard).</title>
        <authorList>
            <consortium name="The Genome Sequencing Platform"/>
            <person name="Di Palma F."/>
            <person name="Alfoldi J."/>
            <person name="Heiman D."/>
            <person name="Young S."/>
            <person name="Grabherr M."/>
            <person name="Johnson J."/>
            <person name="Lander E.S."/>
            <person name="Lindblad-Toh K."/>
        </authorList>
    </citation>
    <scope>NUCLEOTIDE SEQUENCE [LARGE SCALE GENOMIC DNA]</scope>
    <source>
        <strain evidence="1">JBL SC #1</strain>
    </source>
</reference>
<dbReference type="GeneTree" id="ENSGT01040000244411"/>
<name>A0A803TZH2_ANOCA</name>
<dbReference type="Proteomes" id="UP000001646">
    <property type="component" value="Unplaced"/>
</dbReference>
<dbReference type="AlphaFoldDB" id="A0A803TZH2"/>
<organism evidence="1 2">
    <name type="scientific">Anolis carolinensis</name>
    <name type="common">Green anole</name>
    <name type="synonym">American chameleon</name>
    <dbReference type="NCBI Taxonomy" id="28377"/>
    <lineage>
        <taxon>Eukaryota</taxon>
        <taxon>Metazoa</taxon>
        <taxon>Chordata</taxon>
        <taxon>Craniata</taxon>
        <taxon>Vertebrata</taxon>
        <taxon>Euteleostomi</taxon>
        <taxon>Lepidosauria</taxon>
        <taxon>Squamata</taxon>
        <taxon>Bifurcata</taxon>
        <taxon>Unidentata</taxon>
        <taxon>Episquamata</taxon>
        <taxon>Toxicofera</taxon>
        <taxon>Iguania</taxon>
        <taxon>Dactyloidae</taxon>
        <taxon>Anolis</taxon>
    </lineage>
</organism>
<evidence type="ECO:0000313" key="1">
    <source>
        <dbReference type="Ensembl" id="ENSACAP00000040612.1"/>
    </source>
</evidence>
<dbReference type="Ensembl" id="ENSACAT00000032117.2">
    <property type="protein sequence ID" value="ENSACAP00000040612.1"/>
    <property type="gene ID" value="ENSACAG00000034337.2"/>
</dbReference>
<accession>A0A803TZH2</accession>
<reference evidence="1" key="2">
    <citation type="submission" date="2025-08" db="UniProtKB">
        <authorList>
            <consortium name="Ensembl"/>
        </authorList>
    </citation>
    <scope>IDENTIFICATION</scope>
</reference>
<protein>
    <submittedName>
        <fullName evidence="1">Uncharacterized protein</fullName>
    </submittedName>
</protein>
<evidence type="ECO:0000313" key="2">
    <source>
        <dbReference type="Proteomes" id="UP000001646"/>
    </source>
</evidence>
<dbReference type="InParanoid" id="A0A803TZH2"/>
<dbReference type="Bgee" id="ENSACAG00000034337">
    <property type="expression patterns" value="Expressed in embryo and 3 other cell types or tissues"/>
</dbReference>
<reference evidence="1" key="3">
    <citation type="submission" date="2025-09" db="UniProtKB">
        <authorList>
            <consortium name="Ensembl"/>
        </authorList>
    </citation>
    <scope>IDENTIFICATION</scope>
</reference>
<keyword evidence="2" id="KW-1185">Reference proteome</keyword>
<sequence>MEMLKTWLRHPKELYNLVWFKMGGYKTMMPKMDQVSSVSLGTSSVPLSKLVVHL</sequence>
<proteinExistence type="predicted"/>